<dbReference type="Proteomes" id="UP000198717">
    <property type="component" value="Unassembled WGS sequence"/>
</dbReference>
<comment type="subcellular location">
    <subcellularLocation>
        <location evidence="1">Cell membrane</location>
        <topology evidence="1">Multi-pass membrane protein</topology>
    </subcellularLocation>
</comment>
<gene>
    <name evidence="9" type="primary">corA</name>
    <name evidence="9" type="ORF">MVI01_46590</name>
    <name evidence="10" type="ORF">SAMN04488504_12119</name>
</gene>
<evidence type="ECO:0000256" key="7">
    <source>
        <dbReference type="ARBA" id="ARBA00023136"/>
    </source>
</evidence>
<keyword evidence="5 8" id="KW-0812">Transmembrane</keyword>
<comment type="caution">
    <text evidence="9">The sequence shown here is derived from an EMBL/GenBank/DDBJ whole genome shotgun (WGS) entry which is preliminary data.</text>
</comment>
<keyword evidence="7 8" id="KW-0472">Membrane</keyword>
<evidence type="ECO:0000256" key="8">
    <source>
        <dbReference type="SAM" id="Phobius"/>
    </source>
</evidence>
<dbReference type="FunFam" id="1.20.58.340:FF:000012">
    <property type="entry name" value="Magnesium transport protein CorA"/>
    <property type="match status" value="1"/>
</dbReference>
<dbReference type="SUPFAM" id="SSF143865">
    <property type="entry name" value="CorA soluble domain-like"/>
    <property type="match status" value="1"/>
</dbReference>
<evidence type="ECO:0000256" key="5">
    <source>
        <dbReference type="ARBA" id="ARBA00022692"/>
    </source>
</evidence>
<evidence type="ECO:0000256" key="3">
    <source>
        <dbReference type="ARBA" id="ARBA00022448"/>
    </source>
</evidence>
<reference evidence="10 11" key="1">
    <citation type="submission" date="2016-10" db="EMBL/GenBank/DDBJ databases">
        <authorList>
            <person name="Varghese N."/>
            <person name="Submissions S."/>
        </authorList>
    </citation>
    <scope>NUCLEOTIDE SEQUENCE [LARGE SCALE GENOMIC DNA]</scope>
    <source>
        <strain evidence="10 11">DSM 2260</strain>
    </source>
</reference>
<feature type="transmembrane region" description="Helical" evidence="8">
    <location>
        <begin position="272"/>
        <end position="289"/>
    </location>
</feature>
<evidence type="ECO:0000256" key="2">
    <source>
        <dbReference type="ARBA" id="ARBA00009765"/>
    </source>
</evidence>
<keyword evidence="11" id="KW-1185">Reference proteome</keyword>
<name>A0A511HHC1_9BACT</name>
<reference evidence="9 12" key="2">
    <citation type="submission" date="2019-07" db="EMBL/GenBank/DDBJ databases">
        <title>Whole genome shotgun sequence of Myxococcus virescens NBRC 100334.</title>
        <authorList>
            <person name="Hosoyama A."/>
            <person name="Uohara A."/>
            <person name="Ohji S."/>
            <person name="Ichikawa N."/>
        </authorList>
    </citation>
    <scope>NUCLEOTIDE SEQUENCE [LARGE SCALE GENOMIC DNA]</scope>
    <source>
        <strain evidence="9 12">NBRC 100334</strain>
    </source>
</reference>
<dbReference type="RefSeq" id="WP_090495024.1">
    <property type="nucleotide sequence ID" value="NZ_BJVY01000028.1"/>
</dbReference>
<evidence type="ECO:0000256" key="4">
    <source>
        <dbReference type="ARBA" id="ARBA00022475"/>
    </source>
</evidence>
<keyword evidence="6 8" id="KW-1133">Transmembrane helix</keyword>
<dbReference type="InterPro" id="IPR045861">
    <property type="entry name" value="CorA_cytoplasmic_dom"/>
</dbReference>
<dbReference type="AlphaFoldDB" id="A0A511HHC1"/>
<evidence type="ECO:0000313" key="12">
    <source>
        <dbReference type="Proteomes" id="UP000321224"/>
    </source>
</evidence>
<organism evidence="9 12">
    <name type="scientific">Myxococcus virescens</name>
    <dbReference type="NCBI Taxonomy" id="83456"/>
    <lineage>
        <taxon>Bacteria</taxon>
        <taxon>Pseudomonadati</taxon>
        <taxon>Myxococcota</taxon>
        <taxon>Myxococcia</taxon>
        <taxon>Myxococcales</taxon>
        <taxon>Cystobacterineae</taxon>
        <taxon>Myxococcaceae</taxon>
        <taxon>Myxococcus</taxon>
    </lineage>
</organism>
<dbReference type="GO" id="GO:0050897">
    <property type="term" value="F:cobalt ion binding"/>
    <property type="evidence" value="ECO:0007669"/>
    <property type="project" value="TreeGrafter"/>
</dbReference>
<dbReference type="PANTHER" id="PTHR46494">
    <property type="entry name" value="CORA FAMILY METAL ION TRANSPORTER (EUROFUNG)"/>
    <property type="match status" value="1"/>
</dbReference>
<evidence type="ECO:0000313" key="10">
    <source>
        <dbReference type="EMBL" id="SDF13176.1"/>
    </source>
</evidence>
<protein>
    <submittedName>
        <fullName evidence="9">Magnesium transport protein CorA</fullName>
    </submittedName>
    <submittedName>
        <fullName evidence="10">Magnesium transporter</fullName>
    </submittedName>
</protein>
<dbReference type="PANTHER" id="PTHR46494:SF1">
    <property type="entry name" value="CORA FAMILY METAL ION TRANSPORTER (EUROFUNG)"/>
    <property type="match status" value="1"/>
</dbReference>
<dbReference type="Gene3D" id="1.20.58.340">
    <property type="entry name" value="Magnesium transport protein CorA, transmembrane region"/>
    <property type="match status" value="2"/>
</dbReference>
<dbReference type="InterPro" id="IPR002523">
    <property type="entry name" value="MgTranspt_CorA/ZnTranspt_ZntB"/>
</dbReference>
<feature type="transmembrane region" description="Helical" evidence="8">
    <location>
        <begin position="301"/>
        <end position="320"/>
    </location>
</feature>
<dbReference type="EMBL" id="FNAJ01000021">
    <property type="protein sequence ID" value="SDF13176.1"/>
    <property type="molecule type" value="Genomic_DNA"/>
</dbReference>
<dbReference type="GO" id="GO:0005886">
    <property type="term" value="C:plasma membrane"/>
    <property type="evidence" value="ECO:0007669"/>
    <property type="project" value="UniProtKB-SubCell"/>
</dbReference>
<dbReference type="GO" id="GO:0015095">
    <property type="term" value="F:magnesium ion transmembrane transporter activity"/>
    <property type="evidence" value="ECO:0007669"/>
    <property type="project" value="TreeGrafter"/>
</dbReference>
<dbReference type="GO" id="GO:0015087">
    <property type="term" value="F:cobalt ion transmembrane transporter activity"/>
    <property type="evidence" value="ECO:0007669"/>
    <property type="project" value="TreeGrafter"/>
</dbReference>
<sequence length="326" mass="37649">MRAMPLAWERYGMIQVCLVKDGQLLTGGEELLGEDGRKWIDVLQPTEEVLARLAAQFGLHKLAVEDCLHLDQRPKLEEYPNHQFVVLQGFTVTGKDICELTLHEHHFFLAKDWLISVHELPFAGHDTVVRRVKEDPQATLIRGTDFVFYMLADALVDAQFPILDAFSDELEDLEIAIFDKPEKSHLQRIFAMKRMLVTFRRVLSPQRDVVGLLSRRGIPHVHEKTTLYFRDVYDHLVRLYEQIDAGRDIIGNVIDGYLSMVANKTNDISKQLTIFATIFLPLSCIVGFFGQNFDRLYTNGAWYLMWASILGLPVGMVFWFKHKEWL</sequence>
<dbReference type="CDD" id="cd12822">
    <property type="entry name" value="TmCorA-like"/>
    <property type="match status" value="1"/>
</dbReference>
<dbReference type="SUPFAM" id="SSF144083">
    <property type="entry name" value="Magnesium transport protein CorA, transmembrane region"/>
    <property type="match status" value="1"/>
</dbReference>
<evidence type="ECO:0000256" key="1">
    <source>
        <dbReference type="ARBA" id="ARBA00004651"/>
    </source>
</evidence>
<evidence type="ECO:0000256" key="6">
    <source>
        <dbReference type="ARBA" id="ARBA00022989"/>
    </source>
</evidence>
<dbReference type="EMBL" id="BJVY01000028">
    <property type="protein sequence ID" value="GEL72875.1"/>
    <property type="molecule type" value="Genomic_DNA"/>
</dbReference>
<proteinExistence type="inferred from homology"/>
<dbReference type="Pfam" id="PF01544">
    <property type="entry name" value="CorA"/>
    <property type="match status" value="1"/>
</dbReference>
<accession>A0A511HHC1</accession>
<dbReference type="Gene3D" id="3.30.460.20">
    <property type="entry name" value="CorA soluble domain-like"/>
    <property type="match status" value="1"/>
</dbReference>
<dbReference type="InterPro" id="IPR045863">
    <property type="entry name" value="CorA_TM1_TM2"/>
</dbReference>
<evidence type="ECO:0000313" key="11">
    <source>
        <dbReference type="Proteomes" id="UP000198717"/>
    </source>
</evidence>
<keyword evidence="4" id="KW-1003">Cell membrane</keyword>
<dbReference type="GO" id="GO:0000287">
    <property type="term" value="F:magnesium ion binding"/>
    <property type="evidence" value="ECO:0007669"/>
    <property type="project" value="TreeGrafter"/>
</dbReference>
<dbReference type="Proteomes" id="UP000321224">
    <property type="component" value="Unassembled WGS sequence"/>
</dbReference>
<comment type="similarity">
    <text evidence="2">Belongs to the CorA metal ion transporter (MIT) (TC 1.A.35) family.</text>
</comment>
<evidence type="ECO:0000313" key="9">
    <source>
        <dbReference type="EMBL" id="GEL72875.1"/>
    </source>
</evidence>
<keyword evidence="3" id="KW-0813">Transport</keyword>